<feature type="transmembrane region" description="Helical" evidence="8">
    <location>
        <begin position="284"/>
        <end position="306"/>
    </location>
</feature>
<dbReference type="GO" id="GO:0016323">
    <property type="term" value="C:basolateral plasma membrane"/>
    <property type="evidence" value="ECO:0007669"/>
    <property type="project" value="TreeGrafter"/>
</dbReference>
<keyword evidence="5 8" id="KW-1133">Transmembrane helix</keyword>
<feature type="compositionally biased region" description="Basic and acidic residues" evidence="9">
    <location>
        <begin position="25"/>
        <end position="34"/>
    </location>
</feature>
<feature type="domain" description="Major facilitator superfamily (MFS) profile" evidence="10">
    <location>
        <begin position="77"/>
        <end position="676"/>
    </location>
</feature>
<evidence type="ECO:0000256" key="4">
    <source>
        <dbReference type="ARBA" id="ARBA00022692"/>
    </source>
</evidence>
<dbReference type="Pfam" id="PF07648">
    <property type="entry name" value="Kazal_2"/>
    <property type="match status" value="1"/>
</dbReference>
<feature type="transmembrane region" description="Helical" evidence="8">
    <location>
        <begin position="79"/>
        <end position="99"/>
    </location>
</feature>
<feature type="region of interest" description="Disordered" evidence="9">
    <location>
        <begin position="1"/>
        <end position="51"/>
    </location>
</feature>
<reference evidence="12" key="1">
    <citation type="submission" date="2023-03" db="EMBL/GenBank/DDBJ databases">
        <authorList>
            <person name="Steffen K."/>
            <person name="Cardenas P."/>
        </authorList>
    </citation>
    <scope>NUCLEOTIDE SEQUENCE</scope>
</reference>
<evidence type="ECO:0000256" key="2">
    <source>
        <dbReference type="ARBA" id="ARBA00009657"/>
    </source>
</evidence>
<dbReference type="InterPro" id="IPR036259">
    <property type="entry name" value="MFS_trans_sf"/>
</dbReference>
<comment type="similarity">
    <text evidence="2 8">Belongs to the organo anion transporter (TC 2.A.60) family.</text>
</comment>
<dbReference type="InterPro" id="IPR002350">
    <property type="entry name" value="Kazal_dom"/>
</dbReference>
<comment type="subcellular location">
    <subcellularLocation>
        <location evidence="1 8">Cell membrane</location>
        <topology evidence="1 8">Multi-pass membrane protein</topology>
    </subcellularLocation>
</comment>
<dbReference type="InterPro" id="IPR020846">
    <property type="entry name" value="MFS_dom"/>
</dbReference>
<dbReference type="PANTHER" id="PTHR11388">
    <property type="entry name" value="ORGANIC ANION TRANSPORTER"/>
    <property type="match status" value="1"/>
</dbReference>
<dbReference type="GO" id="GO:0015347">
    <property type="term" value="F:sodium-independent organic anion transmembrane transporter activity"/>
    <property type="evidence" value="ECO:0007669"/>
    <property type="project" value="TreeGrafter"/>
</dbReference>
<dbReference type="EMBL" id="CASHTH010002598">
    <property type="protein sequence ID" value="CAI8032336.1"/>
    <property type="molecule type" value="Genomic_DNA"/>
</dbReference>
<protein>
    <recommendedName>
        <fullName evidence="8">Solute carrier organic anion transporter family member</fullName>
    </recommendedName>
</protein>
<keyword evidence="8" id="KW-0406">Ion transport</keyword>
<evidence type="ECO:0000259" key="11">
    <source>
        <dbReference type="PROSITE" id="PS51465"/>
    </source>
</evidence>
<keyword evidence="3" id="KW-1003">Cell membrane</keyword>
<dbReference type="InterPro" id="IPR004156">
    <property type="entry name" value="OATP"/>
</dbReference>
<keyword evidence="13" id="KW-1185">Reference proteome</keyword>
<dbReference type="Gene3D" id="1.20.1250.20">
    <property type="entry name" value="MFS general substrate transporter like domains"/>
    <property type="match status" value="1"/>
</dbReference>
<feature type="transmembrane region" description="Helical" evidence="8">
    <location>
        <begin position="119"/>
        <end position="140"/>
    </location>
</feature>
<feature type="transmembrane region" description="Helical" evidence="8">
    <location>
        <begin position="564"/>
        <end position="587"/>
    </location>
</feature>
<evidence type="ECO:0000256" key="6">
    <source>
        <dbReference type="ARBA" id="ARBA00023136"/>
    </source>
</evidence>
<dbReference type="Pfam" id="PF03137">
    <property type="entry name" value="OATP"/>
    <property type="match status" value="1"/>
</dbReference>
<proteinExistence type="inferred from homology"/>
<feature type="transmembrane region" description="Helical" evidence="8">
    <location>
        <begin position="399"/>
        <end position="423"/>
    </location>
</feature>
<feature type="transmembrane region" description="Helical" evidence="8">
    <location>
        <begin position="147"/>
        <end position="168"/>
    </location>
</feature>
<evidence type="ECO:0000256" key="1">
    <source>
        <dbReference type="ARBA" id="ARBA00004651"/>
    </source>
</evidence>
<evidence type="ECO:0000313" key="12">
    <source>
        <dbReference type="EMBL" id="CAI8032336.1"/>
    </source>
</evidence>
<organism evidence="12 13">
    <name type="scientific">Geodia barretti</name>
    <name type="common">Barrett's horny sponge</name>
    <dbReference type="NCBI Taxonomy" id="519541"/>
    <lineage>
        <taxon>Eukaryota</taxon>
        <taxon>Metazoa</taxon>
        <taxon>Porifera</taxon>
        <taxon>Demospongiae</taxon>
        <taxon>Heteroscleromorpha</taxon>
        <taxon>Tetractinellida</taxon>
        <taxon>Astrophorina</taxon>
        <taxon>Geodiidae</taxon>
        <taxon>Geodia</taxon>
    </lineage>
</organism>
<evidence type="ECO:0000256" key="9">
    <source>
        <dbReference type="SAM" id="MobiDB-lite"/>
    </source>
</evidence>
<evidence type="ECO:0000256" key="5">
    <source>
        <dbReference type="ARBA" id="ARBA00022989"/>
    </source>
</evidence>
<dbReference type="AlphaFoldDB" id="A0AA35WXG5"/>
<dbReference type="PROSITE" id="PS51465">
    <property type="entry name" value="KAZAL_2"/>
    <property type="match status" value="1"/>
</dbReference>
<sequence length="689" mass="74459">MSAAARKEEAVDGGLSQPPPTRLVSRLDDSRDENGGPATVSETGKKEERKVQGEDEKEYFCGCGPWHPHRLQIFRDARFFTFLLCLFATIEGALVSGFTSVVLSTLERRYGFSSTATGAIASTFDVAVLVSVVFISYFGGRGHKPRWLGASLIIQATGSFIFSLPQFVFGRYRVGSSGALSTETCLDGQDFTDCKSSTNAALFFFVLGNIFIGVGAAPLFTVGTTYLDEIARPKHVSLHLGVFYMLSIVGPALGYALGGPFLSIYVDPWEETHLTPSDPGWVGAWWLCFIFCGVVSLVISVPFFCYPRLLPSSRAIREEREREMAKRCEDAPKVIEGGNKIRSVVLSFLWEIRRLVVNPSWVFMTAAISSSILVVSGFASFGPKYVETQFGLPPSLASLAVGAVAIPTGGAGVVVGGLIIYCLKLKGRRVSLLQLVISGVAVLPLLGLLLHCPTSDIAGITTSYPDGARDLGDTRFLNSSCISSCNCTSSVFEPVCGADNVVYFSPCRGGCDPTDNTTEADYDQCRCVAERLHSVAPNSSFSTLLAGNSTASDGLCDSNCGMKLIFFLLLIGLGLFTVFMLQIPNVLVTIRCVAEDQRTLAIGTQSFFWRLLGSIPGPILFGAIFDSTCLFWQHECGRRGNCWVYNNTALSQRAVVLAALAMAGYFTCVFLCWCSTLDTSLVGRMGTLQ</sequence>
<dbReference type="SUPFAM" id="SSF100895">
    <property type="entry name" value="Kazal-type serine protease inhibitors"/>
    <property type="match status" value="1"/>
</dbReference>
<name>A0AA35WXG5_GEOBA</name>
<feature type="transmembrane region" description="Helical" evidence="8">
    <location>
        <begin position="430"/>
        <end position="450"/>
    </location>
</feature>
<feature type="domain" description="Kazal-like" evidence="11">
    <location>
        <begin position="475"/>
        <end position="526"/>
    </location>
</feature>
<gene>
    <name evidence="12" type="ORF">GBAR_LOCUS18283</name>
</gene>
<feature type="transmembrane region" description="Helical" evidence="8">
    <location>
        <begin position="607"/>
        <end position="625"/>
    </location>
</feature>
<feature type="transmembrane region" description="Helical" evidence="8">
    <location>
        <begin position="654"/>
        <end position="674"/>
    </location>
</feature>
<feature type="transmembrane region" description="Helical" evidence="8">
    <location>
        <begin position="200"/>
        <end position="222"/>
    </location>
</feature>
<comment type="caution">
    <text evidence="12">The sequence shown here is derived from an EMBL/GenBank/DDBJ whole genome shotgun (WGS) entry which is preliminary data.</text>
</comment>
<evidence type="ECO:0000256" key="8">
    <source>
        <dbReference type="RuleBase" id="RU362056"/>
    </source>
</evidence>
<dbReference type="InterPro" id="IPR036058">
    <property type="entry name" value="Kazal_dom_sf"/>
</dbReference>
<dbReference type="PROSITE" id="PS50850">
    <property type="entry name" value="MFS"/>
    <property type="match status" value="1"/>
</dbReference>
<keyword evidence="7" id="KW-1015">Disulfide bond</keyword>
<dbReference type="SUPFAM" id="SSF103473">
    <property type="entry name" value="MFS general substrate transporter"/>
    <property type="match status" value="1"/>
</dbReference>
<dbReference type="GO" id="GO:0006811">
    <property type="term" value="P:monoatomic ion transport"/>
    <property type="evidence" value="ECO:0007669"/>
    <property type="project" value="UniProtKB-KW"/>
</dbReference>
<feature type="transmembrane region" description="Helical" evidence="8">
    <location>
        <begin position="361"/>
        <end position="379"/>
    </location>
</feature>
<evidence type="ECO:0000256" key="3">
    <source>
        <dbReference type="ARBA" id="ARBA00022475"/>
    </source>
</evidence>
<feature type="transmembrane region" description="Helical" evidence="8">
    <location>
        <begin position="242"/>
        <end position="264"/>
    </location>
</feature>
<dbReference type="GO" id="GO:0043252">
    <property type="term" value="P:sodium-independent organic anion transport"/>
    <property type="evidence" value="ECO:0007669"/>
    <property type="project" value="TreeGrafter"/>
</dbReference>
<evidence type="ECO:0000259" key="10">
    <source>
        <dbReference type="PROSITE" id="PS50850"/>
    </source>
</evidence>
<keyword evidence="4 8" id="KW-0812">Transmembrane</keyword>
<evidence type="ECO:0000256" key="7">
    <source>
        <dbReference type="ARBA" id="ARBA00023157"/>
    </source>
</evidence>
<keyword evidence="8" id="KW-0813">Transport</keyword>
<keyword evidence="6 8" id="KW-0472">Membrane</keyword>
<dbReference type="NCBIfam" id="TIGR00805">
    <property type="entry name" value="oat"/>
    <property type="match status" value="1"/>
</dbReference>
<evidence type="ECO:0000313" key="13">
    <source>
        <dbReference type="Proteomes" id="UP001174909"/>
    </source>
</evidence>
<accession>A0AA35WXG5</accession>
<feature type="compositionally biased region" description="Basic and acidic residues" evidence="9">
    <location>
        <begin position="1"/>
        <end position="10"/>
    </location>
</feature>
<dbReference type="Proteomes" id="UP001174909">
    <property type="component" value="Unassembled WGS sequence"/>
</dbReference>
<dbReference type="PANTHER" id="PTHR11388:SF100">
    <property type="entry name" value="SOLUTE CARRIER ORGANIC ANION TRANSPORTER FAMILY MEMBER 4A1"/>
    <property type="match status" value="1"/>
</dbReference>